<comment type="caution">
    <text evidence="2">The sequence shown here is derived from an EMBL/GenBank/DDBJ whole genome shotgun (WGS) entry which is preliminary data.</text>
</comment>
<feature type="region of interest" description="Disordered" evidence="1">
    <location>
        <begin position="1"/>
        <end position="55"/>
    </location>
</feature>
<organism evidence="2 3">
    <name type="scientific">Cohnella rhizosphaerae</name>
    <dbReference type="NCBI Taxonomy" id="1457232"/>
    <lineage>
        <taxon>Bacteria</taxon>
        <taxon>Bacillati</taxon>
        <taxon>Bacillota</taxon>
        <taxon>Bacilli</taxon>
        <taxon>Bacillales</taxon>
        <taxon>Paenibacillaceae</taxon>
        <taxon>Cohnella</taxon>
    </lineage>
</organism>
<protein>
    <submittedName>
        <fullName evidence="2">Extracellular solute-binding protein</fullName>
    </submittedName>
</protein>
<evidence type="ECO:0000256" key="1">
    <source>
        <dbReference type="SAM" id="MobiDB-lite"/>
    </source>
</evidence>
<dbReference type="RefSeq" id="WP_277539680.1">
    <property type="nucleotide sequence ID" value="NZ_JAPDIA010000009.1"/>
</dbReference>
<name>A0A9X4L1C4_9BACL</name>
<sequence length="166" mass="17623">MSLVSACAGNGNNAASPSASAPASAASPSAASPSASAQSEAAKPDPNAKYDPPIEVSTVRYTDSSFKFKDGESLDNNAWTRAYEEELGIKVKNKWIVNGDQFNQKMNLSITSGDLPDLFMVDAKQLRELAEGGMLEDLTQVVADYGTDLTKEMINRGDQCQGCGHL</sequence>
<dbReference type="Proteomes" id="UP001153404">
    <property type="component" value="Unassembled WGS sequence"/>
</dbReference>
<evidence type="ECO:0000313" key="2">
    <source>
        <dbReference type="EMBL" id="MDG0814713.1"/>
    </source>
</evidence>
<dbReference type="SUPFAM" id="SSF53850">
    <property type="entry name" value="Periplasmic binding protein-like II"/>
    <property type="match status" value="1"/>
</dbReference>
<dbReference type="InterPro" id="IPR006059">
    <property type="entry name" value="SBP"/>
</dbReference>
<accession>A0A9X4L1C4</accession>
<reference evidence="2" key="1">
    <citation type="submission" date="2022-10" db="EMBL/GenBank/DDBJ databases">
        <title>Comparative genomic analysis of Cohnella hashimotonis sp. nov., isolated from the International Space Station.</title>
        <authorList>
            <person name="Simpson A."/>
            <person name="Venkateswaran K."/>
        </authorList>
    </citation>
    <scope>NUCLEOTIDE SEQUENCE</scope>
    <source>
        <strain evidence="2">DSM 28161</strain>
    </source>
</reference>
<dbReference type="EMBL" id="JAPDIA010000009">
    <property type="protein sequence ID" value="MDG0814713.1"/>
    <property type="molecule type" value="Genomic_DNA"/>
</dbReference>
<gene>
    <name evidence="2" type="ORF">OMP40_39560</name>
</gene>
<dbReference type="Pfam" id="PF01547">
    <property type="entry name" value="SBP_bac_1"/>
    <property type="match status" value="1"/>
</dbReference>
<feature type="compositionally biased region" description="Low complexity" evidence="1">
    <location>
        <begin position="14"/>
        <end position="41"/>
    </location>
</feature>
<keyword evidence="3" id="KW-1185">Reference proteome</keyword>
<proteinExistence type="predicted"/>
<dbReference type="Gene3D" id="3.40.190.10">
    <property type="entry name" value="Periplasmic binding protein-like II"/>
    <property type="match status" value="1"/>
</dbReference>
<dbReference type="AlphaFoldDB" id="A0A9X4L1C4"/>
<evidence type="ECO:0000313" key="3">
    <source>
        <dbReference type="Proteomes" id="UP001153404"/>
    </source>
</evidence>